<dbReference type="InterPro" id="IPR036179">
    <property type="entry name" value="Ig-like_dom_sf"/>
</dbReference>
<reference evidence="2 3" key="1">
    <citation type="journal article" date="2023" name="BMC Biol.">
        <title>The compact genome of the sponge Oopsacas minuta (Hexactinellida) is lacking key metazoan core genes.</title>
        <authorList>
            <person name="Santini S."/>
            <person name="Schenkelaars Q."/>
            <person name="Jourda C."/>
            <person name="Duchesne M."/>
            <person name="Belahbib H."/>
            <person name="Rocher C."/>
            <person name="Selva M."/>
            <person name="Riesgo A."/>
            <person name="Vervoort M."/>
            <person name="Leys S.P."/>
            <person name="Kodjabachian L."/>
            <person name="Le Bivic A."/>
            <person name="Borchiellini C."/>
            <person name="Claverie J.M."/>
            <person name="Renard E."/>
        </authorList>
    </citation>
    <scope>NUCLEOTIDE SEQUENCE [LARGE SCALE GENOMIC DNA]</scope>
    <source>
        <strain evidence="2">SPO-2</strain>
    </source>
</reference>
<dbReference type="EMBL" id="JAKMXF010000066">
    <property type="protein sequence ID" value="KAI6659196.1"/>
    <property type="molecule type" value="Genomic_DNA"/>
</dbReference>
<protein>
    <recommendedName>
        <fullName evidence="1">Immunoglobulin domain-containing protein</fullName>
    </recommendedName>
</protein>
<feature type="domain" description="Immunoglobulin" evidence="1">
    <location>
        <begin position="102"/>
        <end position="177"/>
    </location>
</feature>
<dbReference type="InterPro" id="IPR003599">
    <property type="entry name" value="Ig_sub"/>
</dbReference>
<gene>
    <name evidence="2" type="ORF">LOD99_14870</name>
</gene>
<name>A0AAV7KCM4_9METZ</name>
<dbReference type="Gene3D" id="2.60.40.10">
    <property type="entry name" value="Immunoglobulins"/>
    <property type="match status" value="2"/>
</dbReference>
<comment type="caution">
    <text evidence="2">The sequence shown here is derived from an EMBL/GenBank/DDBJ whole genome shotgun (WGS) entry which is preliminary data.</text>
</comment>
<proteinExistence type="predicted"/>
<evidence type="ECO:0000313" key="2">
    <source>
        <dbReference type="EMBL" id="KAI6659196.1"/>
    </source>
</evidence>
<feature type="domain" description="Immunoglobulin" evidence="1">
    <location>
        <begin position="11"/>
        <end position="86"/>
    </location>
</feature>
<dbReference type="Proteomes" id="UP001165289">
    <property type="component" value="Unassembled WGS sequence"/>
</dbReference>
<dbReference type="AlphaFoldDB" id="A0AAV7KCM4"/>
<dbReference type="InterPro" id="IPR013783">
    <property type="entry name" value="Ig-like_fold"/>
</dbReference>
<accession>A0AAV7KCM4</accession>
<organism evidence="2 3">
    <name type="scientific">Oopsacas minuta</name>
    <dbReference type="NCBI Taxonomy" id="111878"/>
    <lineage>
        <taxon>Eukaryota</taxon>
        <taxon>Metazoa</taxon>
        <taxon>Porifera</taxon>
        <taxon>Hexactinellida</taxon>
        <taxon>Hexasterophora</taxon>
        <taxon>Lyssacinosida</taxon>
        <taxon>Leucopsacidae</taxon>
        <taxon>Oopsacas</taxon>
    </lineage>
</organism>
<keyword evidence="3" id="KW-1185">Reference proteome</keyword>
<sequence>MHNDLIILSEPQSQNASYGDNVVFKVEATGLRLTYQWYRQNGLNIQGASKPFLSLGPLKKEDFGFYRVRIQDYYGDHLLSSWIELVDISSLEHAPPVFVIEPKPACGRVGDFENIFVHATGVNIRYQWYNERGMPLSGETRQYLLFAPIKKDSFGYYRCLASDDYGRHILSNWVQLADQRTVMQFIC</sequence>
<evidence type="ECO:0000313" key="3">
    <source>
        <dbReference type="Proteomes" id="UP001165289"/>
    </source>
</evidence>
<dbReference type="SMART" id="SM00409">
    <property type="entry name" value="IG"/>
    <property type="match status" value="2"/>
</dbReference>
<dbReference type="SUPFAM" id="SSF48726">
    <property type="entry name" value="Immunoglobulin"/>
    <property type="match status" value="2"/>
</dbReference>
<evidence type="ECO:0000259" key="1">
    <source>
        <dbReference type="SMART" id="SM00409"/>
    </source>
</evidence>